<reference evidence="2" key="1">
    <citation type="journal article" date="2020" name="Stud. Mycol.">
        <title>101 Dothideomycetes genomes: a test case for predicting lifestyles and emergence of pathogens.</title>
        <authorList>
            <person name="Haridas S."/>
            <person name="Albert R."/>
            <person name="Binder M."/>
            <person name="Bloem J."/>
            <person name="Labutti K."/>
            <person name="Salamov A."/>
            <person name="Andreopoulos B."/>
            <person name="Baker S."/>
            <person name="Barry K."/>
            <person name="Bills G."/>
            <person name="Bluhm B."/>
            <person name="Cannon C."/>
            <person name="Castanera R."/>
            <person name="Culley D."/>
            <person name="Daum C."/>
            <person name="Ezra D."/>
            <person name="Gonzalez J."/>
            <person name="Henrissat B."/>
            <person name="Kuo A."/>
            <person name="Liang C."/>
            <person name="Lipzen A."/>
            <person name="Lutzoni F."/>
            <person name="Magnuson J."/>
            <person name="Mondo S."/>
            <person name="Nolan M."/>
            <person name="Ohm R."/>
            <person name="Pangilinan J."/>
            <person name="Park H.-J."/>
            <person name="Ramirez L."/>
            <person name="Alfaro M."/>
            <person name="Sun H."/>
            <person name="Tritt A."/>
            <person name="Yoshinaga Y."/>
            <person name="Zwiers L.-H."/>
            <person name="Turgeon B."/>
            <person name="Goodwin S."/>
            <person name="Spatafora J."/>
            <person name="Crous P."/>
            <person name="Grigoriev I."/>
        </authorList>
    </citation>
    <scope>NUCLEOTIDE SEQUENCE</scope>
    <source>
        <strain evidence="2">CBS 627.86</strain>
    </source>
</reference>
<evidence type="ECO:0000313" key="3">
    <source>
        <dbReference type="Proteomes" id="UP000799770"/>
    </source>
</evidence>
<evidence type="ECO:0000256" key="1">
    <source>
        <dbReference type="SAM" id="MobiDB-lite"/>
    </source>
</evidence>
<protein>
    <submittedName>
        <fullName evidence="2">Uncharacterized protein</fullName>
    </submittedName>
</protein>
<dbReference type="AlphaFoldDB" id="A0A6A5ZHX7"/>
<gene>
    <name evidence="2" type="ORF">BDV96DRAFT_596523</name>
</gene>
<feature type="region of interest" description="Disordered" evidence="1">
    <location>
        <begin position="202"/>
        <end position="229"/>
    </location>
</feature>
<dbReference type="Proteomes" id="UP000799770">
    <property type="component" value="Unassembled WGS sequence"/>
</dbReference>
<accession>A0A6A5ZHX7</accession>
<keyword evidence="3" id="KW-1185">Reference proteome</keyword>
<name>A0A6A5ZHX7_9PLEO</name>
<organism evidence="2 3">
    <name type="scientific">Lophiotrema nucula</name>
    <dbReference type="NCBI Taxonomy" id="690887"/>
    <lineage>
        <taxon>Eukaryota</taxon>
        <taxon>Fungi</taxon>
        <taxon>Dikarya</taxon>
        <taxon>Ascomycota</taxon>
        <taxon>Pezizomycotina</taxon>
        <taxon>Dothideomycetes</taxon>
        <taxon>Pleosporomycetidae</taxon>
        <taxon>Pleosporales</taxon>
        <taxon>Lophiotremataceae</taxon>
        <taxon>Lophiotrema</taxon>
    </lineage>
</organism>
<dbReference type="EMBL" id="ML977316">
    <property type="protein sequence ID" value="KAF2118674.1"/>
    <property type="molecule type" value="Genomic_DNA"/>
</dbReference>
<evidence type="ECO:0000313" key="2">
    <source>
        <dbReference type="EMBL" id="KAF2118674.1"/>
    </source>
</evidence>
<sequence length="229" mass="25295">MSRSGSERQTLSASQCRPASPIHLTVAVPIRNPLVRLYVVVQGWHVKTASQLDRRQMTASPHDGVGLTLSPAVPCPQRAAEELTRLHRHTILELMEGHAYREGLTAIAGMRGVGFGDSRASILRRPSRFVAKPRPTAIGNMLPAYRRRSKLHSHQFFRHIAVTPLPCVPRDATEVGYRRIASLSEESDRRCAPYSTQPAACYHQPERGSLPIPSNLHPDLSTPFASSTS</sequence>
<proteinExistence type="predicted"/>